<proteinExistence type="predicted"/>
<comment type="caution">
    <text evidence="8">The sequence shown here is derived from an EMBL/GenBank/DDBJ whole genome shotgun (WGS) entry which is preliminary data.</text>
</comment>
<dbReference type="Proteomes" id="UP001235064">
    <property type="component" value="Unassembled WGS sequence"/>
</dbReference>
<reference evidence="8 9" key="1">
    <citation type="submission" date="2023-06" db="EMBL/GenBank/DDBJ databases">
        <title>Microbacterium sp. nov., isolated from a waste landfill.</title>
        <authorList>
            <person name="Wen W."/>
        </authorList>
    </citation>
    <scope>NUCLEOTIDE SEQUENCE [LARGE SCALE GENOMIC DNA]</scope>
    <source>
        <strain evidence="8 9">ASV49</strain>
    </source>
</reference>
<feature type="domain" description="Cardiolipin synthase N-terminal" evidence="7">
    <location>
        <begin position="16"/>
        <end position="60"/>
    </location>
</feature>
<keyword evidence="2" id="KW-1003">Cell membrane</keyword>
<evidence type="ECO:0000256" key="1">
    <source>
        <dbReference type="ARBA" id="ARBA00004651"/>
    </source>
</evidence>
<keyword evidence="9" id="KW-1185">Reference proteome</keyword>
<evidence type="ECO:0000256" key="4">
    <source>
        <dbReference type="ARBA" id="ARBA00022989"/>
    </source>
</evidence>
<dbReference type="EMBL" id="JASXSZ010000003">
    <property type="protein sequence ID" value="MDL9979807.1"/>
    <property type="molecule type" value="Genomic_DNA"/>
</dbReference>
<keyword evidence="4 6" id="KW-1133">Transmembrane helix</keyword>
<accession>A0ABT7MZE3</accession>
<name>A0ABT7MZE3_9MICO</name>
<protein>
    <submittedName>
        <fullName evidence="8">SHOCT domain-containing protein</fullName>
    </submittedName>
</protein>
<evidence type="ECO:0000256" key="6">
    <source>
        <dbReference type="SAM" id="Phobius"/>
    </source>
</evidence>
<evidence type="ECO:0000313" key="9">
    <source>
        <dbReference type="Proteomes" id="UP001235064"/>
    </source>
</evidence>
<comment type="subcellular location">
    <subcellularLocation>
        <location evidence="1">Cell membrane</location>
        <topology evidence="1">Multi-pass membrane protein</topology>
    </subcellularLocation>
</comment>
<evidence type="ECO:0000256" key="2">
    <source>
        <dbReference type="ARBA" id="ARBA00022475"/>
    </source>
</evidence>
<dbReference type="Pfam" id="PF13396">
    <property type="entry name" value="PLDc_N"/>
    <property type="match status" value="1"/>
</dbReference>
<keyword evidence="3 6" id="KW-0812">Transmembrane</keyword>
<dbReference type="InterPro" id="IPR027379">
    <property type="entry name" value="CLS_N"/>
</dbReference>
<feature type="transmembrane region" description="Helical" evidence="6">
    <location>
        <begin position="6"/>
        <end position="25"/>
    </location>
</feature>
<evidence type="ECO:0000256" key="5">
    <source>
        <dbReference type="ARBA" id="ARBA00023136"/>
    </source>
</evidence>
<keyword evidence="5 6" id="KW-0472">Membrane</keyword>
<evidence type="ECO:0000313" key="8">
    <source>
        <dbReference type="EMBL" id="MDL9979807.1"/>
    </source>
</evidence>
<gene>
    <name evidence="8" type="ORF">QSV35_10740</name>
</gene>
<organism evidence="8 9">
    <name type="scientific">Microbacterium candidum</name>
    <dbReference type="NCBI Taxonomy" id="3041922"/>
    <lineage>
        <taxon>Bacteria</taxon>
        <taxon>Bacillati</taxon>
        <taxon>Actinomycetota</taxon>
        <taxon>Actinomycetes</taxon>
        <taxon>Micrococcales</taxon>
        <taxon>Microbacteriaceae</taxon>
        <taxon>Microbacterium</taxon>
    </lineage>
</organism>
<feature type="transmembrane region" description="Helical" evidence="6">
    <location>
        <begin position="37"/>
        <end position="60"/>
    </location>
</feature>
<evidence type="ECO:0000256" key="3">
    <source>
        <dbReference type="ARBA" id="ARBA00022692"/>
    </source>
</evidence>
<sequence length="126" mass="14423">MFVFFWWILWAFYFVAYFYVIFFVIRDLFRDDKANGWLKALWIILLIFVPFLTGLIYVIVNSKGIAEREYKAHQVVAEVDDYAPAASTSPAEDIARAKSLLDSGAITQGEFDALKSKALGNQYYGA</sequence>
<evidence type="ECO:0000259" key="7">
    <source>
        <dbReference type="Pfam" id="PF13396"/>
    </source>
</evidence>